<proteinExistence type="predicted"/>
<feature type="region of interest" description="Disordered" evidence="1">
    <location>
        <begin position="1"/>
        <end position="42"/>
    </location>
</feature>
<comment type="caution">
    <text evidence="2">The sequence shown here is derived from an EMBL/GenBank/DDBJ whole genome shotgun (WGS) entry which is preliminary data.</text>
</comment>
<protein>
    <submittedName>
        <fullName evidence="2">Uncharacterized protein</fullName>
    </submittedName>
</protein>
<evidence type="ECO:0000313" key="2">
    <source>
        <dbReference type="EMBL" id="KAJ1131420.1"/>
    </source>
</evidence>
<gene>
    <name evidence="2" type="ORF">NDU88_009757</name>
</gene>
<name>A0AAV7Q0A3_PLEWA</name>
<dbReference type="EMBL" id="JANPWB010000011">
    <property type="protein sequence ID" value="KAJ1131420.1"/>
    <property type="molecule type" value="Genomic_DNA"/>
</dbReference>
<organism evidence="2 3">
    <name type="scientific">Pleurodeles waltl</name>
    <name type="common">Iberian ribbed newt</name>
    <dbReference type="NCBI Taxonomy" id="8319"/>
    <lineage>
        <taxon>Eukaryota</taxon>
        <taxon>Metazoa</taxon>
        <taxon>Chordata</taxon>
        <taxon>Craniata</taxon>
        <taxon>Vertebrata</taxon>
        <taxon>Euteleostomi</taxon>
        <taxon>Amphibia</taxon>
        <taxon>Batrachia</taxon>
        <taxon>Caudata</taxon>
        <taxon>Salamandroidea</taxon>
        <taxon>Salamandridae</taxon>
        <taxon>Pleurodelinae</taxon>
        <taxon>Pleurodeles</taxon>
    </lineage>
</organism>
<reference evidence="2" key="1">
    <citation type="journal article" date="2022" name="bioRxiv">
        <title>Sequencing and chromosome-scale assembly of the giantPleurodeles waltlgenome.</title>
        <authorList>
            <person name="Brown T."/>
            <person name="Elewa A."/>
            <person name="Iarovenko S."/>
            <person name="Subramanian E."/>
            <person name="Araus A.J."/>
            <person name="Petzold A."/>
            <person name="Susuki M."/>
            <person name="Suzuki K.-i.T."/>
            <person name="Hayashi T."/>
            <person name="Toyoda A."/>
            <person name="Oliveira C."/>
            <person name="Osipova E."/>
            <person name="Leigh N.D."/>
            <person name="Simon A."/>
            <person name="Yun M.H."/>
        </authorList>
    </citation>
    <scope>NUCLEOTIDE SEQUENCE</scope>
    <source>
        <strain evidence="2">20211129_DDA</strain>
        <tissue evidence="2">Liver</tissue>
    </source>
</reference>
<keyword evidence="3" id="KW-1185">Reference proteome</keyword>
<dbReference type="AlphaFoldDB" id="A0AAV7Q0A3"/>
<accession>A0AAV7Q0A3</accession>
<sequence>MEETTAVNEESQREDRHSGMPRLADNDQSEFEREDSGSEAEECTWYEDWWDPPAHVKSPTTTQESCGILGFSKQDSMDYDTTQHHIITHHSL</sequence>
<evidence type="ECO:0000313" key="3">
    <source>
        <dbReference type="Proteomes" id="UP001066276"/>
    </source>
</evidence>
<evidence type="ECO:0000256" key="1">
    <source>
        <dbReference type="SAM" id="MobiDB-lite"/>
    </source>
</evidence>
<dbReference type="Proteomes" id="UP001066276">
    <property type="component" value="Chromosome 7"/>
</dbReference>